<organism evidence="1">
    <name type="scientific">hydrothermal vent metagenome</name>
    <dbReference type="NCBI Taxonomy" id="652676"/>
    <lineage>
        <taxon>unclassified sequences</taxon>
        <taxon>metagenomes</taxon>
        <taxon>ecological metagenomes</taxon>
    </lineage>
</organism>
<protein>
    <submittedName>
        <fullName evidence="1">Uncharacterized protein</fullName>
    </submittedName>
</protein>
<dbReference type="EMBL" id="FPIB01000009">
    <property type="protein sequence ID" value="SFV90106.1"/>
    <property type="molecule type" value="Genomic_DNA"/>
</dbReference>
<evidence type="ECO:0000313" key="1">
    <source>
        <dbReference type="EMBL" id="SFV90106.1"/>
    </source>
</evidence>
<dbReference type="AlphaFoldDB" id="A0A1W1E8M1"/>
<sequence>MAEVDLSIGNILKLHTKAQMQQEDLYGFLKKELPEITPEERLQYLSAILNDYLEAYTFDNDDEYSVDGYIVKRFYPKGELC</sequence>
<accession>A0A1W1E8M1</accession>
<name>A0A1W1E8M1_9ZZZZ</name>
<reference evidence="1" key="1">
    <citation type="submission" date="2016-10" db="EMBL/GenBank/DDBJ databases">
        <authorList>
            <person name="de Groot N.N."/>
        </authorList>
    </citation>
    <scope>NUCLEOTIDE SEQUENCE</scope>
</reference>
<proteinExistence type="predicted"/>
<gene>
    <name evidence="1" type="ORF">MNB_SV-4-271</name>
</gene>